<keyword evidence="2" id="KW-1185">Reference proteome</keyword>
<reference evidence="1" key="1">
    <citation type="submission" date="2023-04" db="EMBL/GenBank/DDBJ databases">
        <title>Phytophthora fragariaefolia NBRC 109709.</title>
        <authorList>
            <person name="Ichikawa N."/>
            <person name="Sato H."/>
            <person name="Tonouchi N."/>
        </authorList>
    </citation>
    <scope>NUCLEOTIDE SEQUENCE</scope>
    <source>
        <strain evidence="1">NBRC 109709</strain>
    </source>
</reference>
<proteinExistence type="predicted"/>
<comment type="caution">
    <text evidence="1">The sequence shown here is derived from an EMBL/GenBank/DDBJ whole genome shotgun (WGS) entry which is preliminary data.</text>
</comment>
<dbReference type="EMBL" id="BSXT01000795">
    <property type="protein sequence ID" value="GMF34114.1"/>
    <property type="molecule type" value="Genomic_DNA"/>
</dbReference>
<accession>A0A9W6X9J7</accession>
<dbReference type="OrthoDB" id="112786at2759"/>
<name>A0A9W6X9J7_9STRA</name>
<gene>
    <name evidence="1" type="ORF">Pfra01_000866800</name>
</gene>
<organism evidence="1 2">
    <name type="scientific">Phytophthora fragariaefolia</name>
    <dbReference type="NCBI Taxonomy" id="1490495"/>
    <lineage>
        <taxon>Eukaryota</taxon>
        <taxon>Sar</taxon>
        <taxon>Stramenopiles</taxon>
        <taxon>Oomycota</taxon>
        <taxon>Peronosporomycetes</taxon>
        <taxon>Peronosporales</taxon>
        <taxon>Peronosporaceae</taxon>
        <taxon>Phytophthora</taxon>
    </lineage>
</organism>
<evidence type="ECO:0000313" key="2">
    <source>
        <dbReference type="Proteomes" id="UP001165121"/>
    </source>
</evidence>
<dbReference type="AlphaFoldDB" id="A0A9W6X9J7"/>
<evidence type="ECO:0000313" key="1">
    <source>
        <dbReference type="EMBL" id="GMF34114.1"/>
    </source>
</evidence>
<dbReference type="PANTHER" id="PTHR37067">
    <property type="entry name" value="PX DOMAIN-CONTAINING PROTEIN"/>
    <property type="match status" value="1"/>
</dbReference>
<sequence length="151" mass="17142">MINSRRGQLTHKFDEAALHNIVAEFKELRRDYDVSNMFRQAVKESDTPLTTFDDMWPVEDAASKFPTLAEFCGGFASVFPNTATVERDFSVINCEETDKRTSLTDPSLSLESKHPHRTKNCMLHRTYISHIEKRSLVMLGSNVGVSPTPTF</sequence>
<dbReference type="PANTHER" id="PTHR37067:SF3">
    <property type="entry name" value="PX DOMAIN-CONTAINING PROTEIN"/>
    <property type="match status" value="1"/>
</dbReference>
<dbReference type="Proteomes" id="UP001165121">
    <property type="component" value="Unassembled WGS sequence"/>
</dbReference>
<protein>
    <submittedName>
        <fullName evidence="1">Unnamed protein product</fullName>
    </submittedName>
</protein>